<keyword evidence="7" id="KW-1185">Reference proteome</keyword>
<dbReference type="GO" id="GO:0035869">
    <property type="term" value="C:ciliary transition zone"/>
    <property type="evidence" value="ECO:0000318"/>
    <property type="project" value="GO_Central"/>
</dbReference>
<feature type="transmembrane region" description="Helical" evidence="5">
    <location>
        <begin position="159"/>
        <end position="180"/>
    </location>
</feature>
<dbReference type="Pfam" id="PF09799">
    <property type="entry name" value="Transmemb_17"/>
    <property type="match status" value="1"/>
</dbReference>
<gene>
    <name evidence="6" type="ORF">KFL_003060040</name>
</gene>
<name>A0A1Y1I6X5_KLENI</name>
<dbReference type="EMBL" id="DF237255">
    <property type="protein sequence ID" value="GAQ86705.1"/>
    <property type="molecule type" value="Genomic_DNA"/>
</dbReference>
<protein>
    <recommendedName>
        <fullName evidence="8">Transmembrane protein</fullName>
    </recommendedName>
</protein>
<dbReference type="InterPro" id="IPR019184">
    <property type="entry name" value="Uncharacterised_TM-17"/>
</dbReference>
<dbReference type="PANTHER" id="PTHR13531:SF6">
    <property type="entry name" value="TMEM (HUMAN TRANSMEMBRANE PROTEIN) HOMOLOG"/>
    <property type="match status" value="1"/>
</dbReference>
<evidence type="ECO:0000256" key="3">
    <source>
        <dbReference type="ARBA" id="ARBA00022989"/>
    </source>
</evidence>
<keyword evidence="3 5" id="KW-1133">Transmembrane helix</keyword>
<accession>A0A1Y1I6X5</accession>
<evidence type="ECO:0000313" key="6">
    <source>
        <dbReference type="EMBL" id="GAQ86705.1"/>
    </source>
</evidence>
<organism evidence="6 7">
    <name type="scientific">Klebsormidium nitens</name>
    <name type="common">Green alga</name>
    <name type="synonym">Ulothrix nitens</name>
    <dbReference type="NCBI Taxonomy" id="105231"/>
    <lineage>
        <taxon>Eukaryota</taxon>
        <taxon>Viridiplantae</taxon>
        <taxon>Streptophyta</taxon>
        <taxon>Klebsormidiophyceae</taxon>
        <taxon>Klebsormidiales</taxon>
        <taxon>Klebsormidiaceae</taxon>
        <taxon>Klebsormidium</taxon>
    </lineage>
</organism>
<feature type="transmembrane region" description="Helical" evidence="5">
    <location>
        <begin position="126"/>
        <end position="147"/>
    </location>
</feature>
<dbReference type="OMA" id="ITACIMA"/>
<dbReference type="PANTHER" id="PTHR13531">
    <property type="entry name" value="GEO07735P1-RELATED-RELATED"/>
    <property type="match status" value="1"/>
</dbReference>
<comment type="subcellular location">
    <subcellularLocation>
        <location evidence="1">Membrane</location>
        <topology evidence="1">Multi-pass membrane protein</topology>
    </subcellularLocation>
</comment>
<dbReference type="Proteomes" id="UP000054558">
    <property type="component" value="Unassembled WGS sequence"/>
</dbReference>
<evidence type="ECO:0008006" key="8">
    <source>
        <dbReference type="Google" id="ProtNLM"/>
    </source>
</evidence>
<keyword evidence="4 5" id="KW-0472">Membrane</keyword>
<evidence type="ECO:0000256" key="1">
    <source>
        <dbReference type="ARBA" id="ARBA00004141"/>
    </source>
</evidence>
<dbReference type="OrthoDB" id="311720at2759"/>
<dbReference type="STRING" id="105231.A0A1Y1I6X5"/>
<evidence type="ECO:0000313" key="7">
    <source>
        <dbReference type="Proteomes" id="UP000054558"/>
    </source>
</evidence>
<keyword evidence="2 5" id="KW-0812">Transmembrane</keyword>
<dbReference type="AlphaFoldDB" id="A0A1Y1I6X5"/>
<sequence>MASTNRIAPTFVLGSKLDPAERQTDARPPPVPPPTLMQSLPYGLAPITSKLKRLGTRTALSISQSWRKGPPANIIRPGAAEDEPLGVTNTAIASSIFFQMLLYFNVQYSIVWFPAMLTSRFLKPKFGVVEAALLVLFLVSEPVRLALGYSGNLQEKVPFVAAFMLLTLFPGLPVCLYFMFVQKHLEPSDKAVGTLMAIFLVLELFTAVHAIRQLIRSQTLKFYLEDYEDVREQLRKGLTLDT</sequence>
<proteinExistence type="predicted"/>
<evidence type="ECO:0000256" key="2">
    <source>
        <dbReference type="ARBA" id="ARBA00022692"/>
    </source>
</evidence>
<evidence type="ECO:0000256" key="4">
    <source>
        <dbReference type="ARBA" id="ARBA00023136"/>
    </source>
</evidence>
<evidence type="ECO:0000256" key="5">
    <source>
        <dbReference type="SAM" id="Phobius"/>
    </source>
</evidence>
<reference evidence="6 7" key="1">
    <citation type="journal article" date="2014" name="Nat. Commun.">
        <title>Klebsormidium flaccidum genome reveals primary factors for plant terrestrial adaptation.</title>
        <authorList>
            <person name="Hori K."/>
            <person name="Maruyama F."/>
            <person name="Fujisawa T."/>
            <person name="Togashi T."/>
            <person name="Yamamoto N."/>
            <person name="Seo M."/>
            <person name="Sato S."/>
            <person name="Yamada T."/>
            <person name="Mori H."/>
            <person name="Tajima N."/>
            <person name="Moriyama T."/>
            <person name="Ikeuchi M."/>
            <person name="Watanabe M."/>
            <person name="Wada H."/>
            <person name="Kobayashi K."/>
            <person name="Saito M."/>
            <person name="Masuda T."/>
            <person name="Sasaki-Sekimoto Y."/>
            <person name="Mashiguchi K."/>
            <person name="Awai K."/>
            <person name="Shimojima M."/>
            <person name="Masuda S."/>
            <person name="Iwai M."/>
            <person name="Nobusawa T."/>
            <person name="Narise T."/>
            <person name="Kondo S."/>
            <person name="Saito H."/>
            <person name="Sato R."/>
            <person name="Murakawa M."/>
            <person name="Ihara Y."/>
            <person name="Oshima-Yamada Y."/>
            <person name="Ohtaka K."/>
            <person name="Satoh M."/>
            <person name="Sonobe K."/>
            <person name="Ishii M."/>
            <person name="Ohtani R."/>
            <person name="Kanamori-Sato M."/>
            <person name="Honoki R."/>
            <person name="Miyazaki D."/>
            <person name="Mochizuki H."/>
            <person name="Umetsu J."/>
            <person name="Higashi K."/>
            <person name="Shibata D."/>
            <person name="Kamiya Y."/>
            <person name="Sato N."/>
            <person name="Nakamura Y."/>
            <person name="Tabata S."/>
            <person name="Ida S."/>
            <person name="Kurokawa K."/>
            <person name="Ohta H."/>
        </authorList>
    </citation>
    <scope>NUCLEOTIDE SEQUENCE [LARGE SCALE GENOMIC DNA]</scope>
    <source>
        <strain evidence="6 7">NIES-2285</strain>
    </source>
</reference>
<dbReference type="GO" id="GO:0016020">
    <property type="term" value="C:membrane"/>
    <property type="evidence" value="ECO:0007669"/>
    <property type="project" value="UniProtKB-SubCell"/>
</dbReference>
<feature type="transmembrane region" description="Helical" evidence="5">
    <location>
        <begin position="192"/>
        <end position="211"/>
    </location>
</feature>
<dbReference type="GO" id="GO:1905515">
    <property type="term" value="P:non-motile cilium assembly"/>
    <property type="evidence" value="ECO:0000318"/>
    <property type="project" value="GO_Central"/>
</dbReference>